<dbReference type="AlphaFoldDB" id="A0AAU0URR3"/>
<feature type="transmembrane region" description="Helical" evidence="1">
    <location>
        <begin position="475"/>
        <end position="495"/>
    </location>
</feature>
<feature type="transmembrane region" description="Helical" evidence="1">
    <location>
        <begin position="120"/>
        <end position="140"/>
    </location>
</feature>
<organism evidence="3 4">
    <name type="scientific">Metallumcola ferriviriculae</name>
    <dbReference type="NCBI Taxonomy" id="3039180"/>
    <lineage>
        <taxon>Bacteria</taxon>
        <taxon>Bacillati</taxon>
        <taxon>Bacillota</taxon>
        <taxon>Clostridia</taxon>
        <taxon>Neomoorellales</taxon>
        <taxon>Desulfitibacteraceae</taxon>
        <taxon>Metallumcola</taxon>
    </lineage>
</organism>
<keyword evidence="4" id="KW-1185">Reference proteome</keyword>
<name>A0AAU0URR3_9FIRM</name>
<feature type="transmembrane region" description="Helical" evidence="1">
    <location>
        <begin position="56"/>
        <end position="74"/>
    </location>
</feature>
<protein>
    <submittedName>
        <fullName evidence="3">DUF3488 and transglutaminase-like domain-containing protein</fullName>
    </submittedName>
</protein>
<evidence type="ECO:0000259" key="2">
    <source>
        <dbReference type="SMART" id="SM00460"/>
    </source>
</evidence>
<feature type="domain" description="Transglutaminase-like" evidence="2">
    <location>
        <begin position="381"/>
        <end position="452"/>
    </location>
</feature>
<feature type="transmembrane region" description="Helical" evidence="1">
    <location>
        <begin position="6"/>
        <end position="24"/>
    </location>
</feature>
<dbReference type="Proteomes" id="UP001329915">
    <property type="component" value="Chromosome"/>
</dbReference>
<dbReference type="InterPro" id="IPR021878">
    <property type="entry name" value="TgpA_N"/>
</dbReference>
<dbReference type="InterPro" id="IPR002931">
    <property type="entry name" value="Transglutaminase-like"/>
</dbReference>
<dbReference type="SMART" id="SM00460">
    <property type="entry name" value="TGc"/>
    <property type="match status" value="1"/>
</dbReference>
<proteinExistence type="predicted"/>
<dbReference type="InterPro" id="IPR052901">
    <property type="entry name" value="Bact_TGase-like"/>
</dbReference>
<dbReference type="Gene3D" id="3.10.620.30">
    <property type="match status" value="1"/>
</dbReference>
<reference evidence="3 4" key="1">
    <citation type="submission" date="2023-04" db="EMBL/GenBank/DDBJ databases">
        <authorList>
            <person name="Hsu D."/>
        </authorList>
    </citation>
    <scope>NUCLEOTIDE SEQUENCE [LARGE SCALE GENOMIC DNA]</scope>
    <source>
        <strain evidence="3 4">MK1</strain>
    </source>
</reference>
<keyword evidence="1" id="KW-0472">Membrane</keyword>
<evidence type="ECO:0000256" key="1">
    <source>
        <dbReference type="SAM" id="Phobius"/>
    </source>
</evidence>
<dbReference type="KEGG" id="dbc:MFMK1_003362"/>
<dbReference type="SUPFAM" id="SSF54001">
    <property type="entry name" value="Cysteine proteinases"/>
    <property type="match status" value="1"/>
</dbReference>
<dbReference type="Pfam" id="PF01841">
    <property type="entry name" value="Transglut_core"/>
    <property type="match status" value="1"/>
</dbReference>
<feature type="transmembrane region" description="Helical" evidence="1">
    <location>
        <begin position="31"/>
        <end position="50"/>
    </location>
</feature>
<dbReference type="InterPro" id="IPR038765">
    <property type="entry name" value="Papain-like_cys_pep_sf"/>
</dbReference>
<dbReference type="PANTHER" id="PTHR42736">
    <property type="entry name" value="PROTEIN-GLUTAMINE GAMMA-GLUTAMYLTRANSFERASE"/>
    <property type="match status" value="1"/>
</dbReference>
<dbReference type="Pfam" id="PF11992">
    <property type="entry name" value="TgpA_N"/>
    <property type="match status" value="1"/>
</dbReference>
<dbReference type="RefSeq" id="WP_366922882.1">
    <property type="nucleotide sequence ID" value="NZ_CP121694.1"/>
</dbReference>
<gene>
    <name evidence="3" type="ORF">MFMK1_003362</name>
</gene>
<accession>A0AAU0URR3</accession>
<keyword evidence="1" id="KW-1133">Transmembrane helix</keyword>
<dbReference type="EMBL" id="CP121694">
    <property type="protein sequence ID" value="WRO23500.1"/>
    <property type="molecule type" value="Genomic_DNA"/>
</dbReference>
<sequence length="599" mass="67194">MRTNKIITHIALIAALVVFLAGAFKPFTGLSWLIFALFSTCYYIFAVYTLTSRVRIFLSITSLGWLFLVYRVMVLGITDTVSFAVAFCWGLSYLMAAQFHKGDFWAVVMTGTTVLLLEQAVFSVNLWFVVVLFVFLLLLAQSLRKHNTALIALSFAILISLPLLLLLWLPRNDEVVPPVALDQVVKYDGSEKNPISDSRQELEQPLFMVKSSSPAYWRGKVFDYFDGGSWTSTLDIREAIQPQFANQLAADTVEQEITLFANAKFLPAAYQVNSLEVPGAAIDSAGSVIKDIEAPFTYRAVSTVPSLPGNLKDDSFTMTKEKFLQIPEGISPEIGILAEKVSKDGADRWEKAMLISNYLTENFRYNTQAKFSEEDLIGEFLFSKKEGYCVQYASSFVIMARSVGIPARWVLGFTPGIFDKEQQAYFVYGRNAHTWAEVFVSGSGWLPVEATPGFAMPGLTPVEETVNNYNLGNGIYLTVIVVVILVLTLFIFRIYQNALRKRRNSSGPTLRQYKRTGLYGEMVVWLAGRGLAPKSHETPREYAGRAGSIRPGFKNVLASAAEQFSAKRYGNKETKDIDCQNEQQLRREWDNLRQNSPKK</sequence>
<dbReference type="InterPro" id="IPR025403">
    <property type="entry name" value="TgpA-like_C"/>
</dbReference>
<evidence type="ECO:0000313" key="4">
    <source>
        <dbReference type="Proteomes" id="UP001329915"/>
    </source>
</evidence>
<dbReference type="Pfam" id="PF13559">
    <property type="entry name" value="DUF4129"/>
    <property type="match status" value="1"/>
</dbReference>
<evidence type="ECO:0000313" key="3">
    <source>
        <dbReference type="EMBL" id="WRO23500.1"/>
    </source>
</evidence>
<dbReference type="PANTHER" id="PTHR42736:SF1">
    <property type="entry name" value="PROTEIN-GLUTAMINE GAMMA-GLUTAMYLTRANSFERASE"/>
    <property type="match status" value="1"/>
</dbReference>
<feature type="transmembrane region" description="Helical" evidence="1">
    <location>
        <begin position="149"/>
        <end position="169"/>
    </location>
</feature>
<keyword evidence="1" id="KW-0812">Transmembrane</keyword>